<organism evidence="2 3">
    <name type="scientific">Salvia divinorum</name>
    <name type="common">Maria pastora</name>
    <name type="synonym">Diviner's sage</name>
    <dbReference type="NCBI Taxonomy" id="28513"/>
    <lineage>
        <taxon>Eukaryota</taxon>
        <taxon>Viridiplantae</taxon>
        <taxon>Streptophyta</taxon>
        <taxon>Embryophyta</taxon>
        <taxon>Tracheophyta</taxon>
        <taxon>Spermatophyta</taxon>
        <taxon>Magnoliopsida</taxon>
        <taxon>eudicotyledons</taxon>
        <taxon>Gunneridae</taxon>
        <taxon>Pentapetalae</taxon>
        <taxon>asterids</taxon>
        <taxon>lamiids</taxon>
        <taxon>Lamiales</taxon>
        <taxon>Lamiaceae</taxon>
        <taxon>Nepetoideae</taxon>
        <taxon>Mentheae</taxon>
        <taxon>Salviinae</taxon>
        <taxon>Salvia</taxon>
        <taxon>Salvia subgen. Calosphace</taxon>
    </lineage>
</organism>
<feature type="chain" id="PRO_5044893251" evidence="1">
    <location>
        <begin position="29"/>
        <end position="66"/>
    </location>
</feature>
<feature type="signal peptide" evidence="1">
    <location>
        <begin position="1"/>
        <end position="28"/>
    </location>
</feature>
<dbReference type="PROSITE" id="PS51257">
    <property type="entry name" value="PROKAR_LIPOPROTEIN"/>
    <property type="match status" value="1"/>
</dbReference>
<evidence type="ECO:0000313" key="2">
    <source>
        <dbReference type="EMBL" id="KAL1537197.1"/>
    </source>
</evidence>
<keyword evidence="3" id="KW-1185">Reference proteome</keyword>
<name>A0ABD1FZT7_SALDI</name>
<keyword evidence="1" id="KW-0732">Signal</keyword>
<evidence type="ECO:0000256" key="1">
    <source>
        <dbReference type="SAM" id="SignalP"/>
    </source>
</evidence>
<evidence type="ECO:0000313" key="3">
    <source>
        <dbReference type="Proteomes" id="UP001567538"/>
    </source>
</evidence>
<dbReference type="Proteomes" id="UP001567538">
    <property type="component" value="Unassembled WGS sequence"/>
</dbReference>
<accession>A0ABD1FZT7</accession>
<comment type="caution">
    <text evidence="2">The sequence shown here is derived from an EMBL/GenBank/DDBJ whole genome shotgun (WGS) entry which is preliminary data.</text>
</comment>
<protein>
    <submittedName>
        <fullName evidence="2">Uncharacterized protein</fullName>
    </submittedName>
</protein>
<reference evidence="2 3" key="1">
    <citation type="submission" date="2024-06" db="EMBL/GenBank/DDBJ databases">
        <title>A chromosome level genome sequence of Diviner's sage (Salvia divinorum).</title>
        <authorList>
            <person name="Ford S.A."/>
            <person name="Ro D.-K."/>
            <person name="Ness R.W."/>
            <person name="Phillips M.A."/>
        </authorList>
    </citation>
    <scope>NUCLEOTIDE SEQUENCE [LARGE SCALE GENOMIC DNA]</scope>
    <source>
        <strain evidence="2">SAF-2024a</strain>
        <tissue evidence="2">Leaf</tissue>
    </source>
</reference>
<gene>
    <name evidence="2" type="ORF">AAHA92_29737</name>
</gene>
<proteinExistence type="predicted"/>
<dbReference type="AlphaFoldDB" id="A0ABD1FZT7"/>
<sequence>MLRNKSLAIALTWLLLAAFLVTCSCAAASTKPAERVVHPQGCRCCLFNFSKPLITCARVCCGENCC</sequence>
<dbReference type="EMBL" id="JBEAFC010000011">
    <property type="protein sequence ID" value="KAL1537197.1"/>
    <property type="molecule type" value="Genomic_DNA"/>
</dbReference>